<name>A0ABP1R0J5_9HEXA</name>
<proteinExistence type="predicted"/>
<protein>
    <recommendedName>
        <fullName evidence="6">PIN domain-containing protein</fullName>
    </recommendedName>
</protein>
<dbReference type="InterPro" id="IPR018834">
    <property type="entry name" value="DNA/RNA-bd_Est1-type"/>
</dbReference>
<dbReference type="Pfam" id="PF13638">
    <property type="entry name" value="PIN_4"/>
    <property type="match status" value="1"/>
</dbReference>
<organism evidence="4 5">
    <name type="scientific">Orchesella dallaii</name>
    <dbReference type="NCBI Taxonomy" id="48710"/>
    <lineage>
        <taxon>Eukaryota</taxon>
        <taxon>Metazoa</taxon>
        <taxon>Ecdysozoa</taxon>
        <taxon>Arthropoda</taxon>
        <taxon>Hexapoda</taxon>
        <taxon>Collembola</taxon>
        <taxon>Entomobryomorpha</taxon>
        <taxon>Entomobryoidea</taxon>
        <taxon>Orchesellidae</taxon>
        <taxon>Orchesellinae</taxon>
        <taxon>Orchesella</taxon>
    </lineage>
</organism>
<dbReference type="Pfam" id="PF10373">
    <property type="entry name" value="EST1_DNA_bind"/>
    <property type="match status" value="1"/>
</dbReference>
<dbReference type="Gene3D" id="1.25.40.10">
    <property type="entry name" value="Tetratricopeptide repeat domain"/>
    <property type="match status" value="1"/>
</dbReference>
<feature type="domain" description="DNA/RNA-binding" evidence="2">
    <location>
        <begin position="231"/>
        <end position="479"/>
    </location>
</feature>
<sequence length="883" mass="101674">MEEMEGHGKTETRRVGSCNKAMLLFRAKWRTSSERKSSFDWIKHFAQMEEPLRIWYKEINHAGTVQETIQNWNLIVPYIENLMRAATKILLNDSSYYLKKELDVRVWKYGVYQFILILRGNRRQSWETEEVHQSFSEVVARGIDHFKNILLQATRALKIDLEPILTATGFLRGSGRKKELSVGEGLLYRLFISLGDLHRYNFEAEKRTCDGKMAVDMYTAARFCDTERSRAYNQLALVAKDQSDIIGTIYNFTRAWSAPVPGDGARDQLLYLYDDIYKEFTAKKNEFWQRLSKKTEEELKTGESRREIWVSPLTPTVSPPAAVKYQLTKQDHFNCLTLNEVLSRFSLAFAHFLGILYTKIGTDDAEDVAKDVAAYFEGLIIHKKFGQFEYLMQVTGLLLFMTDSITEAIETGDPNSGMRSQLLYLRDITTKVTLVMISTLAERIRLICNLLDWDNPHLSSCVAVLHVWCMWAYRRPFVLCELAKSWNKSAFLLLHVHRFKEELLILLARHATFFPKILSSTSGQFPTRNCKYRNCKYSFPLLPEQLVLDGFGDILLPKDYDVRSFSHDGKFSQERAHLHLRLLKIVEFFQNLGEGTVSLLAPSKEDAEISLECKDFLDFIQESLKHTATPKLSKSGGVTRPDSNNARVILKRKSSQLTPSKQSKLSPNTTIYDLWSNLCAMDIKTELVILPLRLVLDTNCFINCLEWIKCLLKLFPRPLYVPTVVISELRGIASGGLRPGLRSRFKELSWEEMKPMMADNLTKANVCSAALDYLNQHPFNFIVVDTRGRKIKMKNFTWQRIVNGVGGDGDKGIPNDEKILETCRQMEAQNDKAREDDTPFRIHRNTVLLTGDRSLRVRAYAADIPARGIQNFTVWLNSFYKRC</sequence>
<dbReference type="InterPro" id="IPR045153">
    <property type="entry name" value="Est1/Ebs1-like"/>
</dbReference>
<comment type="caution">
    <text evidence="4">The sequence shown here is derived from an EMBL/GenBank/DDBJ whole genome shotgun (WGS) entry which is preliminary data.</text>
</comment>
<evidence type="ECO:0000259" key="2">
    <source>
        <dbReference type="Pfam" id="PF10373"/>
    </source>
</evidence>
<dbReference type="SUPFAM" id="SSF48452">
    <property type="entry name" value="TPR-like"/>
    <property type="match status" value="1"/>
</dbReference>
<dbReference type="SUPFAM" id="SSF88723">
    <property type="entry name" value="PIN domain-like"/>
    <property type="match status" value="1"/>
</dbReference>
<dbReference type="Gene3D" id="3.40.50.1010">
    <property type="entry name" value="5'-nuclease"/>
    <property type="match status" value="1"/>
</dbReference>
<dbReference type="InterPro" id="IPR011990">
    <property type="entry name" value="TPR-like_helical_dom_sf"/>
</dbReference>
<evidence type="ECO:0000259" key="3">
    <source>
        <dbReference type="Pfam" id="PF13638"/>
    </source>
</evidence>
<dbReference type="PANTHER" id="PTHR15696:SF0">
    <property type="entry name" value="TELOMERASE-BINDING PROTEIN EST1A"/>
    <property type="match status" value="1"/>
</dbReference>
<evidence type="ECO:0000313" key="4">
    <source>
        <dbReference type="EMBL" id="CAL8116203.1"/>
    </source>
</evidence>
<evidence type="ECO:0008006" key="6">
    <source>
        <dbReference type="Google" id="ProtNLM"/>
    </source>
</evidence>
<gene>
    <name evidence="4" type="ORF">ODALV1_LOCUS17200</name>
</gene>
<keyword evidence="5" id="KW-1185">Reference proteome</keyword>
<keyword evidence="1" id="KW-0866">Nonsense-mediated mRNA decay</keyword>
<dbReference type="InterPro" id="IPR029060">
    <property type="entry name" value="PIN-like_dom_sf"/>
</dbReference>
<reference evidence="4 5" key="1">
    <citation type="submission" date="2024-08" db="EMBL/GenBank/DDBJ databases">
        <authorList>
            <person name="Cucini C."/>
            <person name="Frati F."/>
        </authorList>
    </citation>
    <scope>NUCLEOTIDE SEQUENCE [LARGE SCALE GENOMIC DNA]</scope>
</reference>
<dbReference type="EMBL" id="CAXLJM020000052">
    <property type="protein sequence ID" value="CAL8116203.1"/>
    <property type="molecule type" value="Genomic_DNA"/>
</dbReference>
<evidence type="ECO:0000256" key="1">
    <source>
        <dbReference type="ARBA" id="ARBA00023161"/>
    </source>
</evidence>
<feature type="domain" description="PIN" evidence="3">
    <location>
        <begin position="694"/>
        <end position="868"/>
    </location>
</feature>
<evidence type="ECO:0000313" key="5">
    <source>
        <dbReference type="Proteomes" id="UP001642540"/>
    </source>
</evidence>
<dbReference type="Proteomes" id="UP001642540">
    <property type="component" value="Unassembled WGS sequence"/>
</dbReference>
<accession>A0ABP1R0J5</accession>
<dbReference type="InterPro" id="IPR002716">
    <property type="entry name" value="PIN_dom"/>
</dbReference>
<dbReference type="PANTHER" id="PTHR15696">
    <property type="entry name" value="SMG-7 SUPPRESSOR WITH MORPHOLOGICAL EFFECT ON GENITALIA PROTEIN 7"/>
    <property type="match status" value="1"/>
</dbReference>